<proteinExistence type="predicted"/>
<dbReference type="EMBL" id="JMTB01000047">
    <property type="protein sequence ID" value="KFC08835.1"/>
    <property type="molecule type" value="Genomic_DNA"/>
</dbReference>
<comment type="caution">
    <text evidence="1">The sequence shown here is derived from an EMBL/GenBank/DDBJ whole genome shotgun (WGS) entry which is preliminary data.</text>
</comment>
<dbReference type="Proteomes" id="UP000028630">
    <property type="component" value="Unassembled WGS sequence"/>
</dbReference>
<name>A0A085AF40_9ENTR</name>
<accession>A0A085AF40</accession>
<dbReference type="AlphaFoldDB" id="A0A085AF40"/>
<evidence type="ECO:0000313" key="1">
    <source>
        <dbReference type="EMBL" id="KFC08835.1"/>
    </source>
</evidence>
<sequence>MPEGVSHELVEEMIRGTLEQVLVNFRYDIVVENKLSVEVGGWAPSVSCSDTRLNTFEVLSVVSECVAEILFDLAPPGMPRTDKFKH</sequence>
<reference evidence="2" key="1">
    <citation type="submission" date="2014-05" db="EMBL/GenBank/DDBJ databases">
        <title>ATOL: Assembling a taxonomically balanced genome-scale reconstruction of the evolutionary history of the Enterobacteriaceae.</title>
        <authorList>
            <person name="Plunkett G. III"/>
            <person name="Neeno-Eckwall E.C."/>
            <person name="Glasner J.D."/>
            <person name="Perna N.T."/>
        </authorList>
    </citation>
    <scope>NUCLEOTIDE SEQUENCE [LARGE SCALE GENOMIC DNA]</scope>
    <source>
        <strain evidence="2">ATCC 49490</strain>
    </source>
</reference>
<evidence type="ECO:0000313" key="2">
    <source>
        <dbReference type="Proteomes" id="UP000028630"/>
    </source>
</evidence>
<protein>
    <submittedName>
        <fullName evidence="1">Uncharacterized protein</fullName>
    </submittedName>
</protein>
<organism evidence="1 2">
    <name type="scientific">Trabulsiella guamensis ATCC 49490</name>
    <dbReference type="NCBI Taxonomy" id="1005994"/>
    <lineage>
        <taxon>Bacteria</taxon>
        <taxon>Pseudomonadati</taxon>
        <taxon>Pseudomonadota</taxon>
        <taxon>Gammaproteobacteria</taxon>
        <taxon>Enterobacterales</taxon>
        <taxon>Enterobacteriaceae</taxon>
        <taxon>Trabulsiella</taxon>
    </lineage>
</organism>
<keyword evidence="2" id="KW-1185">Reference proteome</keyword>
<gene>
    <name evidence="1" type="ORF">GTGU_01252</name>
</gene>